<sequence>MTLDEAILRQENMIDQNEGEIGKEDIQAMKLGTEALKRIRHDREAMQAEHVLLLPGETEE</sequence>
<accession>X1PYM2</accession>
<proteinExistence type="predicted"/>
<name>X1PYM2_9ZZZZ</name>
<gene>
    <name evidence="1" type="ORF">S12H4_01149</name>
</gene>
<reference evidence="1" key="1">
    <citation type="journal article" date="2014" name="Front. Microbiol.">
        <title>High frequency of phylogenetically diverse reductive dehalogenase-homologous genes in deep subseafloor sedimentary metagenomes.</title>
        <authorList>
            <person name="Kawai M."/>
            <person name="Futagami T."/>
            <person name="Toyoda A."/>
            <person name="Takaki Y."/>
            <person name="Nishi S."/>
            <person name="Hori S."/>
            <person name="Arai W."/>
            <person name="Tsubouchi T."/>
            <person name="Morono Y."/>
            <person name="Uchiyama I."/>
            <person name="Ito T."/>
            <person name="Fujiyama A."/>
            <person name="Inagaki F."/>
            <person name="Takami H."/>
        </authorList>
    </citation>
    <scope>NUCLEOTIDE SEQUENCE</scope>
    <source>
        <strain evidence="1">Expedition CK06-06</strain>
    </source>
</reference>
<protein>
    <submittedName>
        <fullName evidence="1">Uncharacterized protein</fullName>
    </submittedName>
</protein>
<dbReference type="EMBL" id="BARW01000208">
    <property type="protein sequence ID" value="GAI61018.1"/>
    <property type="molecule type" value="Genomic_DNA"/>
</dbReference>
<evidence type="ECO:0000313" key="1">
    <source>
        <dbReference type="EMBL" id="GAI61018.1"/>
    </source>
</evidence>
<dbReference type="AlphaFoldDB" id="X1PYM2"/>
<comment type="caution">
    <text evidence="1">The sequence shown here is derived from an EMBL/GenBank/DDBJ whole genome shotgun (WGS) entry which is preliminary data.</text>
</comment>
<organism evidence="1">
    <name type="scientific">marine sediment metagenome</name>
    <dbReference type="NCBI Taxonomy" id="412755"/>
    <lineage>
        <taxon>unclassified sequences</taxon>
        <taxon>metagenomes</taxon>
        <taxon>ecological metagenomes</taxon>
    </lineage>
</organism>